<evidence type="ECO:0000259" key="9">
    <source>
        <dbReference type="Pfam" id="PF00749"/>
    </source>
</evidence>
<keyword evidence="7" id="KW-0648">Protein biosynthesis</keyword>
<evidence type="ECO:0000313" key="10">
    <source>
        <dbReference type="EMBL" id="MFC6396609.1"/>
    </source>
</evidence>
<dbReference type="PANTHER" id="PTHR43311:SF1">
    <property type="entry name" value="GLUTAMYL-Q TRNA(ASP) SYNTHETASE"/>
    <property type="match status" value="1"/>
</dbReference>
<reference evidence="11" key="1">
    <citation type="journal article" date="2019" name="Int. J. Syst. Evol. Microbiol.">
        <title>The Global Catalogue of Microorganisms (GCM) 10K type strain sequencing project: providing services to taxonomists for standard genome sequencing and annotation.</title>
        <authorList>
            <consortium name="The Broad Institute Genomics Platform"/>
            <consortium name="The Broad Institute Genome Sequencing Center for Infectious Disease"/>
            <person name="Wu L."/>
            <person name="Ma J."/>
        </authorList>
    </citation>
    <scope>NUCLEOTIDE SEQUENCE [LARGE SCALE GENOMIC DNA]</scope>
    <source>
        <strain evidence="11">CGMCC 1.15277</strain>
    </source>
</reference>
<proteinExistence type="inferred from homology"/>
<dbReference type="EMBL" id="JBHSUA010000013">
    <property type="protein sequence ID" value="MFC6396609.1"/>
    <property type="molecule type" value="Genomic_DNA"/>
</dbReference>
<dbReference type="Pfam" id="PF00749">
    <property type="entry name" value="tRNA-synt_1c"/>
    <property type="match status" value="1"/>
</dbReference>
<evidence type="ECO:0000256" key="3">
    <source>
        <dbReference type="ARBA" id="ARBA00022741"/>
    </source>
</evidence>
<dbReference type="InterPro" id="IPR020058">
    <property type="entry name" value="Glu/Gln-tRNA-synth_Ib_cat-dom"/>
</dbReference>
<feature type="region of interest" description="Disordered" evidence="8">
    <location>
        <begin position="18"/>
        <end position="50"/>
    </location>
</feature>
<keyword evidence="11" id="KW-1185">Reference proteome</keyword>
<evidence type="ECO:0000256" key="4">
    <source>
        <dbReference type="ARBA" id="ARBA00022833"/>
    </source>
</evidence>
<keyword evidence="5 7" id="KW-0067">ATP-binding</keyword>
<dbReference type="EC" id="6.1.1.-" evidence="10"/>
<evidence type="ECO:0000256" key="5">
    <source>
        <dbReference type="ARBA" id="ARBA00022840"/>
    </source>
</evidence>
<dbReference type="Gene3D" id="3.40.50.620">
    <property type="entry name" value="HUPs"/>
    <property type="match status" value="1"/>
</dbReference>
<evidence type="ECO:0000256" key="1">
    <source>
        <dbReference type="ARBA" id="ARBA00022598"/>
    </source>
</evidence>
<dbReference type="SUPFAM" id="SSF52374">
    <property type="entry name" value="Nucleotidylyl transferase"/>
    <property type="match status" value="1"/>
</dbReference>
<dbReference type="GO" id="GO:0016874">
    <property type="term" value="F:ligase activity"/>
    <property type="evidence" value="ECO:0007669"/>
    <property type="project" value="UniProtKB-KW"/>
</dbReference>
<evidence type="ECO:0000256" key="8">
    <source>
        <dbReference type="SAM" id="MobiDB-lite"/>
    </source>
</evidence>
<keyword evidence="3 7" id="KW-0547">Nucleotide-binding</keyword>
<evidence type="ECO:0000313" key="11">
    <source>
        <dbReference type="Proteomes" id="UP001596266"/>
    </source>
</evidence>
<dbReference type="InterPro" id="IPR014729">
    <property type="entry name" value="Rossmann-like_a/b/a_fold"/>
</dbReference>
<dbReference type="InterPro" id="IPR000924">
    <property type="entry name" value="Glu/Gln-tRNA-synth"/>
</dbReference>
<keyword evidence="2" id="KW-0479">Metal-binding</keyword>
<comment type="caution">
    <text evidence="10">The sequence shown here is derived from an EMBL/GenBank/DDBJ whole genome shotgun (WGS) entry which is preliminary data.</text>
</comment>
<dbReference type="PRINTS" id="PR00987">
    <property type="entry name" value="TRNASYNTHGLU"/>
</dbReference>
<dbReference type="NCBIfam" id="NF004315">
    <property type="entry name" value="PRK05710.1-4"/>
    <property type="match status" value="1"/>
</dbReference>
<feature type="domain" description="Glutamyl/glutaminyl-tRNA synthetase class Ib catalytic" evidence="9">
    <location>
        <begin position="47"/>
        <end position="292"/>
    </location>
</feature>
<evidence type="ECO:0000256" key="2">
    <source>
        <dbReference type="ARBA" id="ARBA00022723"/>
    </source>
</evidence>
<evidence type="ECO:0000256" key="6">
    <source>
        <dbReference type="ARBA" id="ARBA00023146"/>
    </source>
</evidence>
<gene>
    <name evidence="10" type="primary">gluQRS</name>
    <name evidence="10" type="ORF">ACFP57_06370</name>
</gene>
<accession>A0ABW1X295</accession>
<organism evidence="10 11">
    <name type="scientific">Luteococcus sanguinis</name>
    <dbReference type="NCBI Taxonomy" id="174038"/>
    <lineage>
        <taxon>Bacteria</taxon>
        <taxon>Bacillati</taxon>
        <taxon>Actinomycetota</taxon>
        <taxon>Actinomycetes</taxon>
        <taxon>Propionibacteriales</taxon>
        <taxon>Propionibacteriaceae</taxon>
        <taxon>Luteococcus</taxon>
    </lineage>
</organism>
<name>A0ABW1X295_9ACTN</name>
<keyword evidence="1 7" id="KW-0436">Ligase</keyword>
<dbReference type="Proteomes" id="UP001596266">
    <property type="component" value="Unassembled WGS sequence"/>
</dbReference>
<dbReference type="RefSeq" id="WP_343885603.1">
    <property type="nucleotide sequence ID" value="NZ_BAAAKI010000009.1"/>
</dbReference>
<evidence type="ECO:0000256" key="7">
    <source>
        <dbReference type="RuleBase" id="RU363037"/>
    </source>
</evidence>
<keyword evidence="6 7" id="KW-0030">Aminoacyl-tRNA synthetase</keyword>
<comment type="similarity">
    <text evidence="7">Belongs to the class-I aminoacyl-tRNA synthetase family.</text>
</comment>
<protein>
    <submittedName>
        <fullName evidence="10">tRNA glutamyl-Q(34) synthetase GluQRS</fullName>
        <ecNumber evidence="10">6.1.1.-</ecNumber>
    </submittedName>
</protein>
<dbReference type="PANTHER" id="PTHR43311">
    <property type="entry name" value="GLUTAMATE--TRNA LIGASE"/>
    <property type="match status" value="1"/>
</dbReference>
<keyword evidence="4" id="KW-0862">Zinc</keyword>
<sequence>MGDSKACAHVDVGPFAPSRADGAGRFAPSHPTGAGRFAPSRADGAGRFAPSPTSDLHLGNLRTALLAWLWARTENRPFLLRVEDLDQQRVAAAPQVAARQLDDLRTLGIDWDGEVLRQSERLELYRQAAAGLETYECFCTRREIAEASQAPNGGPGAPQYRPYPGTCAHLSSAERDQRRRARQPAIRVRAEGSVFSIHDAHAGEVTGLVDDFVLFRADGTPAYNLAVVVDDGLTGVTQVVRADDLLDSSPRQGWLASRLGFTVPGYVHVSLALNPAGQRLAKRDGAVTLTDLARGGRTPADVLHLICDSAGMPRADSATRVLSALEAGRGDLANPLVWKPWVVAGAA</sequence>
<dbReference type="InterPro" id="IPR049940">
    <property type="entry name" value="GluQ/Sye"/>
</dbReference>